<dbReference type="PROSITE" id="PS00658">
    <property type="entry name" value="FORK_HEAD_2"/>
    <property type="match status" value="1"/>
</dbReference>
<dbReference type="PRINTS" id="PR00053">
    <property type="entry name" value="FORKHEAD"/>
</dbReference>
<evidence type="ECO:0000313" key="6">
    <source>
        <dbReference type="EMBL" id="CDW40799.1"/>
    </source>
</evidence>
<dbReference type="GO" id="GO:0030154">
    <property type="term" value="P:cell differentiation"/>
    <property type="evidence" value="ECO:0007669"/>
    <property type="project" value="TreeGrafter"/>
</dbReference>
<dbReference type="SMART" id="SM00339">
    <property type="entry name" value="FH"/>
    <property type="match status" value="1"/>
</dbReference>
<evidence type="ECO:0000256" key="1">
    <source>
        <dbReference type="ARBA" id="ARBA00023125"/>
    </source>
</evidence>
<sequence length="266" mass="30137">MDSHFKIELTCDVPDIMNEEIVIQENGSEFEERYEFDPESTAPVQEVQEEPICYYEEAYITDNDSLSYGDNLVIDSSTSHDTDLQTAIDLAKFSEQGKDASNPRANSSPQRYIILQYPEKSKITKSNDFLTSSSSSSSTSGGGIKSTNTFGKPKLSYAAMITEVIRCAPNKRLTLNEIYQAISARYPYYKMDCKNWQNSIRHNLSLNHSFVKVPRPENKGRGHFWTIDYSKEKNLSKTVTPSKIQHIISDNISAKYRIFNVAAPPV</sequence>
<dbReference type="InterPro" id="IPR050211">
    <property type="entry name" value="FOX_domain-containing"/>
</dbReference>
<evidence type="ECO:0000256" key="4">
    <source>
        <dbReference type="SAM" id="MobiDB-lite"/>
    </source>
</evidence>
<dbReference type="AlphaFoldDB" id="A0A0K2URA7"/>
<dbReference type="PROSITE" id="PS50039">
    <property type="entry name" value="FORK_HEAD_3"/>
    <property type="match status" value="1"/>
</dbReference>
<dbReference type="Gene3D" id="1.10.10.10">
    <property type="entry name" value="Winged helix-like DNA-binding domain superfamily/Winged helix DNA-binding domain"/>
    <property type="match status" value="1"/>
</dbReference>
<keyword evidence="1 3" id="KW-0238">DNA-binding</keyword>
<dbReference type="GO" id="GO:0000981">
    <property type="term" value="F:DNA-binding transcription factor activity, RNA polymerase II-specific"/>
    <property type="evidence" value="ECO:0007669"/>
    <property type="project" value="TreeGrafter"/>
</dbReference>
<protein>
    <recommendedName>
        <fullName evidence="5">Fork-head domain-containing protein</fullName>
    </recommendedName>
</protein>
<feature type="domain" description="Fork-head" evidence="5">
    <location>
        <begin position="152"/>
        <end position="228"/>
    </location>
</feature>
<dbReference type="InterPro" id="IPR030456">
    <property type="entry name" value="TF_fork_head_CS_2"/>
</dbReference>
<dbReference type="GO" id="GO:0005634">
    <property type="term" value="C:nucleus"/>
    <property type="evidence" value="ECO:0007669"/>
    <property type="project" value="UniProtKB-SubCell"/>
</dbReference>
<dbReference type="GO" id="GO:0000978">
    <property type="term" value="F:RNA polymerase II cis-regulatory region sequence-specific DNA binding"/>
    <property type="evidence" value="ECO:0007669"/>
    <property type="project" value="TreeGrafter"/>
</dbReference>
<dbReference type="InterPro" id="IPR036390">
    <property type="entry name" value="WH_DNA-bd_sf"/>
</dbReference>
<dbReference type="PANTHER" id="PTHR11829:SF411">
    <property type="entry name" value="FORKHEAD BOX PROTEIN L2"/>
    <property type="match status" value="1"/>
</dbReference>
<comment type="subcellular location">
    <subcellularLocation>
        <location evidence="3">Nucleus</location>
    </subcellularLocation>
</comment>
<evidence type="ECO:0000259" key="5">
    <source>
        <dbReference type="PROSITE" id="PS50039"/>
    </source>
</evidence>
<name>A0A0K2URA7_LEPSM</name>
<organism evidence="6">
    <name type="scientific">Lepeophtheirus salmonis</name>
    <name type="common">Salmon louse</name>
    <name type="synonym">Caligus salmonis</name>
    <dbReference type="NCBI Taxonomy" id="72036"/>
    <lineage>
        <taxon>Eukaryota</taxon>
        <taxon>Metazoa</taxon>
        <taxon>Ecdysozoa</taxon>
        <taxon>Arthropoda</taxon>
        <taxon>Crustacea</taxon>
        <taxon>Multicrustacea</taxon>
        <taxon>Hexanauplia</taxon>
        <taxon>Copepoda</taxon>
        <taxon>Siphonostomatoida</taxon>
        <taxon>Caligidae</taxon>
        <taxon>Lepeophtheirus</taxon>
    </lineage>
</organism>
<dbReference type="GO" id="GO:0009653">
    <property type="term" value="P:anatomical structure morphogenesis"/>
    <property type="evidence" value="ECO:0007669"/>
    <property type="project" value="TreeGrafter"/>
</dbReference>
<feature type="region of interest" description="Disordered" evidence="4">
    <location>
        <begin position="126"/>
        <end position="145"/>
    </location>
</feature>
<dbReference type="FunFam" id="1.10.10.10:FF:000135">
    <property type="entry name" value="forkhead box protein G1"/>
    <property type="match status" value="1"/>
</dbReference>
<keyword evidence="2 3" id="KW-0539">Nucleus</keyword>
<dbReference type="OrthoDB" id="691130at2759"/>
<dbReference type="EMBL" id="HACA01023438">
    <property type="protein sequence ID" value="CDW40799.1"/>
    <property type="molecule type" value="Transcribed_RNA"/>
</dbReference>
<evidence type="ECO:0000256" key="3">
    <source>
        <dbReference type="PROSITE-ProRule" id="PRU00089"/>
    </source>
</evidence>
<reference evidence="6" key="1">
    <citation type="submission" date="2014-05" db="EMBL/GenBank/DDBJ databases">
        <authorList>
            <person name="Chronopoulou M."/>
        </authorList>
    </citation>
    <scope>NUCLEOTIDE SEQUENCE</scope>
    <source>
        <tissue evidence="6">Whole organism</tissue>
    </source>
</reference>
<dbReference type="PANTHER" id="PTHR11829">
    <property type="entry name" value="FORKHEAD BOX PROTEIN"/>
    <property type="match status" value="1"/>
</dbReference>
<dbReference type="CDD" id="cd00059">
    <property type="entry name" value="FH_FOX"/>
    <property type="match status" value="1"/>
</dbReference>
<evidence type="ECO:0000256" key="2">
    <source>
        <dbReference type="ARBA" id="ARBA00023242"/>
    </source>
</evidence>
<dbReference type="Pfam" id="PF00250">
    <property type="entry name" value="Forkhead"/>
    <property type="match status" value="1"/>
</dbReference>
<dbReference type="SUPFAM" id="SSF46785">
    <property type="entry name" value="Winged helix' DNA-binding domain"/>
    <property type="match status" value="1"/>
</dbReference>
<proteinExistence type="predicted"/>
<accession>A0A0K2URA7</accession>
<dbReference type="InterPro" id="IPR036388">
    <property type="entry name" value="WH-like_DNA-bd_sf"/>
</dbReference>
<feature type="DNA-binding region" description="Fork-head" evidence="3">
    <location>
        <begin position="152"/>
        <end position="228"/>
    </location>
</feature>
<dbReference type="InterPro" id="IPR001766">
    <property type="entry name" value="Fork_head_dom"/>
</dbReference>